<protein>
    <submittedName>
        <fullName evidence="2 3">Uncharacterized protein</fullName>
    </submittedName>
</protein>
<dbReference type="Proteomes" id="UP000001555">
    <property type="component" value="Unassembled WGS sequence"/>
</dbReference>
<name>B7Q1R1_IXOSC</name>
<dbReference type="VEuPathDB" id="VectorBase:ISCI010053"/>
<dbReference type="VEuPathDB" id="VectorBase:ISCW010053"/>
<organism>
    <name type="scientific">Ixodes scapularis</name>
    <name type="common">Black-legged tick</name>
    <name type="synonym">Deer tick</name>
    <dbReference type="NCBI Taxonomy" id="6945"/>
    <lineage>
        <taxon>Eukaryota</taxon>
        <taxon>Metazoa</taxon>
        <taxon>Ecdysozoa</taxon>
        <taxon>Arthropoda</taxon>
        <taxon>Chelicerata</taxon>
        <taxon>Arachnida</taxon>
        <taxon>Acari</taxon>
        <taxon>Parasitiformes</taxon>
        <taxon>Ixodida</taxon>
        <taxon>Ixodoidea</taxon>
        <taxon>Ixodidae</taxon>
        <taxon>Ixodinae</taxon>
        <taxon>Ixodes</taxon>
    </lineage>
</organism>
<dbReference type="InParanoid" id="B7Q1R1"/>
<reference evidence="3" key="2">
    <citation type="submission" date="2020-05" db="UniProtKB">
        <authorList>
            <consortium name="EnsemblMetazoa"/>
        </authorList>
    </citation>
    <scope>IDENTIFICATION</scope>
    <source>
        <strain evidence="3">wikel</strain>
    </source>
</reference>
<keyword evidence="4" id="KW-1185">Reference proteome</keyword>
<feature type="region of interest" description="Disordered" evidence="1">
    <location>
        <begin position="1"/>
        <end position="59"/>
    </location>
</feature>
<feature type="compositionally biased region" description="Polar residues" evidence="1">
    <location>
        <begin position="1"/>
        <end position="31"/>
    </location>
</feature>
<dbReference type="PaxDb" id="6945-B7Q1R1"/>
<sequence length="101" mass="11220">TPKPTTRSANEPGNKSNTRAPQHNINTTQKQGPEDTDKNSAPPTVPPQPVVGASHTNGTEGHIYQKYALEVFTHHQAPQANPVLPRWHQTHHLNLSRQKKK</sequence>
<accession>B7Q1R1</accession>
<dbReference type="EMBL" id="ABJB010367508">
    <property type="status" value="NOT_ANNOTATED_CDS"/>
    <property type="molecule type" value="Genomic_DNA"/>
</dbReference>
<dbReference type="AlphaFoldDB" id="B7Q1R1"/>
<evidence type="ECO:0000313" key="3">
    <source>
        <dbReference type="EnsemblMetazoa" id="ISCW010053-PA"/>
    </source>
</evidence>
<reference evidence="2 4" key="1">
    <citation type="submission" date="2008-03" db="EMBL/GenBank/DDBJ databases">
        <title>Annotation of Ixodes scapularis.</title>
        <authorList>
            <consortium name="Ixodes scapularis Genome Project Consortium"/>
            <person name="Caler E."/>
            <person name="Hannick L.I."/>
            <person name="Bidwell S."/>
            <person name="Joardar V."/>
            <person name="Thiagarajan M."/>
            <person name="Amedeo P."/>
            <person name="Galinsky K.J."/>
            <person name="Schobel S."/>
            <person name="Inman J."/>
            <person name="Hostetler J."/>
            <person name="Miller J."/>
            <person name="Hammond M."/>
            <person name="Megy K."/>
            <person name="Lawson D."/>
            <person name="Kodira C."/>
            <person name="Sutton G."/>
            <person name="Meyer J."/>
            <person name="Hill C.A."/>
            <person name="Birren B."/>
            <person name="Nene V."/>
            <person name="Collins F."/>
            <person name="Alarcon-Chaidez F."/>
            <person name="Wikel S."/>
            <person name="Strausberg R."/>
        </authorList>
    </citation>
    <scope>NUCLEOTIDE SEQUENCE [LARGE SCALE GENOMIC DNA]</scope>
    <source>
        <strain evidence="4">Wikel</strain>
        <strain evidence="2">Wikel colony</strain>
    </source>
</reference>
<gene>
    <name evidence="2" type="ORF">IscW_ISCW010053</name>
</gene>
<dbReference type="HOGENOM" id="CLU_2298684_0_0_1"/>
<evidence type="ECO:0000313" key="2">
    <source>
        <dbReference type="EMBL" id="EEC12783.1"/>
    </source>
</evidence>
<evidence type="ECO:0000313" key="4">
    <source>
        <dbReference type="Proteomes" id="UP000001555"/>
    </source>
</evidence>
<feature type="non-terminal residue" evidence="2">
    <location>
        <position position="1"/>
    </location>
</feature>
<evidence type="ECO:0000256" key="1">
    <source>
        <dbReference type="SAM" id="MobiDB-lite"/>
    </source>
</evidence>
<feature type="non-terminal residue" evidence="2">
    <location>
        <position position="101"/>
    </location>
</feature>
<proteinExistence type="predicted"/>
<dbReference type="EMBL" id="DS839047">
    <property type="protein sequence ID" value="EEC12783.1"/>
    <property type="molecule type" value="Genomic_DNA"/>
</dbReference>
<dbReference type="EnsemblMetazoa" id="ISCW010053-RA">
    <property type="protein sequence ID" value="ISCW010053-PA"/>
    <property type="gene ID" value="ISCW010053"/>
</dbReference>